<dbReference type="InterPro" id="IPR001041">
    <property type="entry name" value="2Fe-2S_ferredoxin-type"/>
</dbReference>
<dbReference type="Gene3D" id="3.10.20.30">
    <property type="match status" value="1"/>
</dbReference>
<dbReference type="Pfam" id="PF01799">
    <property type="entry name" value="Fer2_2"/>
    <property type="match status" value="1"/>
</dbReference>
<dbReference type="PANTHER" id="PTHR44379:SF5">
    <property type="entry name" value="OXIDOREDUCTASE WITH IRON-SULFUR SUBUNIT"/>
    <property type="match status" value="1"/>
</dbReference>
<sequence length="163" mass="17399">MTVAFRLNGEARQVSAPAERRLIDLLRDDLGLTAAKKACGIGRCGSCMVLLDGQPANSCLLMLWQLDGRDIVTPEGLDALPEARAVRAELAAENAFQCGYCAPGFSMTLTALLRADPQAGEAEIRAALEGNICRCTGYHSIIRGALAAAEALRRMRNPTGDRP</sequence>
<accession>A0A1X7PP53</accession>
<dbReference type="RefSeq" id="WP_085466548.1">
    <property type="nucleotide sequence ID" value="NZ_FXBL01000004.1"/>
</dbReference>
<dbReference type="Pfam" id="PF00111">
    <property type="entry name" value="Fer2"/>
    <property type="match status" value="1"/>
</dbReference>
<dbReference type="GO" id="GO:0046872">
    <property type="term" value="F:metal ion binding"/>
    <property type="evidence" value="ECO:0007669"/>
    <property type="project" value="UniProtKB-KW"/>
</dbReference>
<keyword evidence="2" id="KW-0479">Metal-binding</keyword>
<feature type="domain" description="2Fe-2S ferredoxin-type" evidence="6">
    <location>
        <begin position="1"/>
        <end position="77"/>
    </location>
</feature>
<evidence type="ECO:0000256" key="4">
    <source>
        <dbReference type="ARBA" id="ARBA00023004"/>
    </source>
</evidence>
<evidence type="ECO:0000256" key="5">
    <source>
        <dbReference type="ARBA" id="ARBA00023014"/>
    </source>
</evidence>
<dbReference type="PROSITE" id="PS00197">
    <property type="entry name" value="2FE2S_FER_1"/>
    <property type="match status" value="1"/>
</dbReference>
<dbReference type="SUPFAM" id="SSF47741">
    <property type="entry name" value="CO dehydrogenase ISP C-domain like"/>
    <property type="match status" value="1"/>
</dbReference>
<dbReference type="InterPro" id="IPR012675">
    <property type="entry name" value="Beta-grasp_dom_sf"/>
</dbReference>
<keyword evidence="8" id="KW-1185">Reference proteome</keyword>
<dbReference type="CDD" id="cd00207">
    <property type="entry name" value="fer2"/>
    <property type="match status" value="1"/>
</dbReference>
<keyword evidence="3" id="KW-0560">Oxidoreductase</keyword>
<keyword evidence="1" id="KW-0001">2Fe-2S</keyword>
<evidence type="ECO:0000256" key="3">
    <source>
        <dbReference type="ARBA" id="ARBA00023002"/>
    </source>
</evidence>
<dbReference type="EMBL" id="FXBL01000004">
    <property type="protein sequence ID" value="SMH53655.1"/>
    <property type="molecule type" value="Genomic_DNA"/>
</dbReference>
<dbReference type="InterPro" id="IPR036884">
    <property type="entry name" value="2Fe-2S-bd_dom_sf"/>
</dbReference>
<organism evidence="7 8">
    <name type="scientific">Mesorhizobium australicum</name>
    <dbReference type="NCBI Taxonomy" id="536018"/>
    <lineage>
        <taxon>Bacteria</taxon>
        <taxon>Pseudomonadati</taxon>
        <taxon>Pseudomonadota</taxon>
        <taxon>Alphaproteobacteria</taxon>
        <taxon>Hyphomicrobiales</taxon>
        <taxon>Phyllobacteriaceae</taxon>
        <taxon>Mesorhizobium</taxon>
    </lineage>
</organism>
<gene>
    <name evidence="7" type="ORF">SAMN02982922_4904</name>
</gene>
<dbReference type="PANTHER" id="PTHR44379">
    <property type="entry name" value="OXIDOREDUCTASE WITH IRON-SULFUR SUBUNIT"/>
    <property type="match status" value="1"/>
</dbReference>
<dbReference type="Proteomes" id="UP000193083">
    <property type="component" value="Unassembled WGS sequence"/>
</dbReference>
<dbReference type="PROSITE" id="PS51085">
    <property type="entry name" value="2FE2S_FER_2"/>
    <property type="match status" value="1"/>
</dbReference>
<evidence type="ECO:0000259" key="6">
    <source>
        <dbReference type="PROSITE" id="PS51085"/>
    </source>
</evidence>
<reference evidence="7 8" key="1">
    <citation type="submission" date="2017-04" db="EMBL/GenBank/DDBJ databases">
        <authorList>
            <person name="Afonso C.L."/>
            <person name="Miller P.J."/>
            <person name="Scott M.A."/>
            <person name="Spackman E."/>
            <person name="Goraichik I."/>
            <person name="Dimitrov K.M."/>
            <person name="Suarez D.L."/>
            <person name="Swayne D.E."/>
        </authorList>
    </citation>
    <scope>NUCLEOTIDE SEQUENCE [LARGE SCALE GENOMIC DNA]</scope>
    <source>
        <strain evidence="7 8">B5P</strain>
    </source>
</reference>
<dbReference type="GO" id="GO:0051537">
    <property type="term" value="F:2 iron, 2 sulfur cluster binding"/>
    <property type="evidence" value="ECO:0007669"/>
    <property type="project" value="UniProtKB-KW"/>
</dbReference>
<proteinExistence type="predicted"/>
<dbReference type="GO" id="GO:0016491">
    <property type="term" value="F:oxidoreductase activity"/>
    <property type="evidence" value="ECO:0007669"/>
    <property type="project" value="UniProtKB-KW"/>
</dbReference>
<dbReference type="OrthoDB" id="9792018at2"/>
<dbReference type="InterPro" id="IPR006058">
    <property type="entry name" value="2Fe2S_fd_BS"/>
</dbReference>
<keyword evidence="5" id="KW-0411">Iron-sulfur</keyword>
<dbReference type="Gene3D" id="1.10.150.120">
    <property type="entry name" value="[2Fe-2S]-binding domain"/>
    <property type="match status" value="1"/>
</dbReference>
<evidence type="ECO:0000313" key="8">
    <source>
        <dbReference type="Proteomes" id="UP000193083"/>
    </source>
</evidence>
<dbReference type="InterPro" id="IPR051452">
    <property type="entry name" value="Diverse_Oxidoreductases"/>
</dbReference>
<keyword evidence="4" id="KW-0408">Iron</keyword>
<evidence type="ECO:0000256" key="2">
    <source>
        <dbReference type="ARBA" id="ARBA00022723"/>
    </source>
</evidence>
<dbReference type="SUPFAM" id="SSF54292">
    <property type="entry name" value="2Fe-2S ferredoxin-like"/>
    <property type="match status" value="1"/>
</dbReference>
<dbReference type="InterPro" id="IPR002888">
    <property type="entry name" value="2Fe-2S-bd"/>
</dbReference>
<protein>
    <submittedName>
        <fullName evidence="7">Carbon-monoxide dehydrogenase small subunit</fullName>
    </submittedName>
</protein>
<evidence type="ECO:0000313" key="7">
    <source>
        <dbReference type="EMBL" id="SMH53655.1"/>
    </source>
</evidence>
<evidence type="ECO:0000256" key="1">
    <source>
        <dbReference type="ARBA" id="ARBA00022714"/>
    </source>
</evidence>
<dbReference type="InterPro" id="IPR036010">
    <property type="entry name" value="2Fe-2S_ferredoxin-like_sf"/>
</dbReference>
<dbReference type="AlphaFoldDB" id="A0A1X7PP53"/>
<name>A0A1X7PP53_9HYPH</name>